<evidence type="ECO:0000256" key="1">
    <source>
        <dbReference type="SAM" id="SignalP"/>
    </source>
</evidence>
<protein>
    <submittedName>
        <fullName evidence="3">Hyperosmotically inducible protein</fullName>
    </submittedName>
</protein>
<dbReference type="SMART" id="SM00749">
    <property type="entry name" value="BON"/>
    <property type="match status" value="1"/>
</dbReference>
<accession>A0ABU1VSL8</accession>
<dbReference type="PANTHER" id="PTHR34606">
    <property type="entry name" value="BON DOMAIN-CONTAINING PROTEIN"/>
    <property type="match status" value="1"/>
</dbReference>
<keyword evidence="1" id="KW-0732">Signal</keyword>
<evidence type="ECO:0000313" key="3">
    <source>
        <dbReference type="EMBL" id="MDR7100486.1"/>
    </source>
</evidence>
<dbReference type="InterPro" id="IPR014004">
    <property type="entry name" value="Transpt-assoc_nodulatn_dom_bac"/>
</dbReference>
<dbReference type="InterPro" id="IPR051686">
    <property type="entry name" value="Lipoprotein_DolP"/>
</dbReference>
<evidence type="ECO:0000259" key="2">
    <source>
        <dbReference type="PROSITE" id="PS50914"/>
    </source>
</evidence>
<organism evidence="3 4">
    <name type="scientific">Agrilutibacter niabensis</name>
    <dbReference type="NCBI Taxonomy" id="380628"/>
    <lineage>
        <taxon>Bacteria</taxon>
        <taxon>Pseudomonadati</taxon>
        <taxon>Pseudomonadota</taxon>
        <taxon>Gammaproteobacteria</taxon>
        <taxon>Lysobacterales</taxon>
        <taxon>Lysobacteraceae</taxon>
        <taxon>Agrilutibacter</taxon>
    </lineage>
</organism>
<feature type="chain" id="PRO_5045999792" evidence="1">
    <location>
        <begin position="24"/>
        <end position="113"/>
    </location>
</feature>
<name>A0ABU1VSL8_9GAMM</name>
<comment type="caution">
    <text evidence="3">The sequence shown here is derived from an EMBL/GenBank/DDBJ whole genome shotgun (WGS) entry which is preliminary data.</text>
</comment>
<feature type="signal peptide" evidence="1">
    <location>
        <begin position="1"/>
        <end position="23"/>
    </location>
</feature>
<dbReference type="PROSITE" id="PS50914">
    <property type="entry name" value="BON"/>
    <property type="match status" value="1"/>
</dbReference>
<dbReference type="InterPro" id="IPR007055">
    <property type="entry name" value="BON_dom"/>
</dbReference>
<dbReference type="Gene3D" id="3.30.1340.30">
    <property type="match status" value="1"/>
</dbReference>
<sequence>MNMKPVAMSVAIVLAVSTGAVFAQQPEPAEHHTSNDASEVVSDAWITSKIKADLLAAHETPGMAIDVDTKDGAVTLNGTVKSQAEADKAVAHAKTIKGVKHVTSKLKVEPAKK</sequence>
<gene>
    <name evidence="3" type="ORF">J2X04_002867</name>
</gene>
<feature type="domain" description="BON" evidence="2">
    <location>
        <begin position="42"/>
        <end position="110"/>
    </location>
</feature>
<dbReference type="PANTHER" id="PTHR34606:SF15">
    <property type="entry name" value="BON DOMAIN-CONTAINING PROTEIN"/>
    <property type="match status" value="1"/>
</dbReference>
<dbReference type="RefSeq" id="WP_310055285.1">
    <property type="nucleotide sequence ID" value="NZ_JAVDVW010000002.1"/>
</dbReference>
<dbReference type="Proteomes" id="UP001267878">
    <property type="component" value="Unassembled WGS sequence"/>
</dbReference>
<dbReference type="EMBL" id="JAVDVW010000002">
    <property type="protein sequence ID" value="MDR7100486.1"/>
    <property type="molecule type" value="Genomic_DNA"/>
</dbReference>
<reference evidence="3 4" key="1">
    <citation type="submission" date="2023-07" db="EMBL/GenBank/DDBJ databases">
        <title>Sorghum-associated microbial communities from plants grown in Nebraska, USA.</title>
        <authorList>
            <person name="Schachtman D."/>
        </authorList>
    </citation>
    <scope>NUCLEOTIDE SEQUENCE [LARGE SCALE GENOMIC DNA]</scope>
    <source>
        <strain evidence="3 4">BE187</strain>
    </source>
</reference>
<proteinExistence type="predicted"/>
<dbReference type="Pfam" id="PF04972">
    <property type="entry name" value="BON"/>
    <property type="match status" value="1"/>
</dbReference>
<evidence type="ECO:0000313" key="4">
    <source>
        <dbReference type="Proteomes" id="UP001267878"/>
    </source>
</evidence>
<keyword evidence="4" id="KW-1185">Reference proteome</keyword>